<dbReference type="GO" id="GO:0035735">
    <property type="term" value="P:intraciliary transport involved in cilium assembly"/>
    <property type="evidence" value="ECO:0007669"/>
    <property type="project" value="InterPro"/>
</dbReference>
<keyword evidence="7" id="KW-0970">Cilium biogenesis/degradation</keyword>
<dbReference type="PANTHER" id="PTHR13236:SF0">
    <property type="entry name" value="CYTOPLASMIC DYNEIN 2 LIGHT INTERMEDIATE CHAIN 1"/>
    <property type="match status" value="1"/>
</dbReference>
<evidence type="ECO:0000256" key="3">
    <source>
        <dbReference type="ARBA" id="ARBA00006831"/>
    </source>
</evidence>
<dbReference type="HOGENOM" id="CLU_049395_0_0_1"/>
<dbReference type="EMBL" id="DS734834">
    <property type="protein sequence ID" value="EEC07157.1"/>
    <property type="molecule type" value="Genomic_DNA"/>
</dbReference>
<evidence type="ECO:0000256" key="2">
    <source>
        <dbReference type="ARBA" id="ARBA00004245"/>
    </source>
</evidence>
<keyword evidence="6" id="KW-0493">Microtubule</keyword>
<keyword evidence="11" id="KW-0206">Cytoskeleton</keyword>
<keyword evidence="10" id="KW-0505">Motor protein</keyword>
<reference evidence="14" key="2">
    <citation type="submission" date="2020-05" db="UniProtKB">
        <authorList>
            <consortium name="EnsemblMetazoa"/>
        </authorList>
    </citation>
    <scope>IDENTIFICATION</scope>
    <source>
        <strain evidence="14">wikel</strain>
    </source>
</reference>
<evidence type="ECO:0000256" key="5">
    <source>
        <dbReference type="ARBA" id="ARBA00022490"/>
    </source>
</evidence>
<dbReference type="FunCoup" id="B7PKN5">
    <property type="interactions" value="30"/>
</dbReference>
<evidence type="ECO:0000313" key="15">
    <source>
        <dbReference type="Proteomes" id="UP000001555"/>
    </source>
</evidence>
<evidence type="ECO:0000256" key="12">
    <source>
        <dbReference type="ARBA" id="ARBA00023273"/>
    </source>
</evidence>
<dbReference type="GO" id="GO:0005929">
    <property type="term" value="C:cilium"/>
    <property type="evidence" value="ECO:0007669"/>
    <property type="project" value="UniProtKB-SubCell"/>
</dbReference>
<comment type="subcellular location">
    <subcellularLocation>
        <location evidence="1">Cell projection</location>
        <location evidence="1">Cilium</location>
    </subcellularLocation>
    <subcellularLocation>
        <location evidence="2">Cytoplasm</location>
        <location evidence="2">Cytoskeleton</location>
    </subcellularLocation>
</comment>
<evidence type="ECO:0000256" key="11">
    <source>
        <dbReference type="ARBA" id="ARBA00023212"/>
    </source>
</evidence>
<dbReference type="InParanoid" id="B7PKN5"/>
<sequence>MFNERIAPEVLCTSAESLLKVVRSRVAAVIEDAQRLDRAYGEAVQEAAAARIPEGHPDKGLLDVFPVPLVIVGTKYDIFENFEPEKRKALCRFLRHLAHGQGASLLFTSLKNEALASRAKAALSQLAFGSGTGKGSTVDYNKPLNIMFGEDSFEAIDGSHQSSTKTSTQMSNSYNLVKQQFADYFPQVEQKSVVPEDPARDPYFKEKDIDIMKAQKEKELEDYRKTREQEARAKNLLGWD</sequence>
<evidence type="ECO:0000256" key="6">
    <source>
        <dbReference type="ARBA" id="ARBA00022701"/>
    </source>
</evidence>
<evidence type="ECO:0000313" key="14">
    <source>
        <dbReference type="EnsemblMetazoa" id="ISCW018553-PA"/>
    </source>
</evidence>
<dbReference type="Proteomes" id="UP000001555">
    <property type="component" value="Unassembled WGS sequence"/>
</dbReference>
<evidence type="ECO:0000256" key="7">
    <source>
        <dbReference type="ARBA" id="ARBA00022794"/>
    </source>
</evidence>
<protein>
    <submittedName>
        <fullName evidence="13 14">Cytoplasmic dynein 2 light intermediate chain, putative</fullName>
    </submittedName>
</protein>
<dbReference type="EMBL" id="ABJB010492718">
    <property type="status" value="NOT_ANNOTATED_CDS"/>
    <property type="molecule type" value="Genomic_DNA"/>
</dbReference>
<keyword evidence="9" id="KW-0969">Cilium</keyword>
<dbReference type="GO" id="GO:0035721">
    <property type="term" value="P:intraciliary retrograde transport"/>
    <property type="evidence" value="ECO:0007669"/>
    <property type="project" value="InterPro"/>
</dbReference>
<dbReference type="VEuPathDB" id="VectorBase:ISCI018553"/>
<dbReference type="OrthoDB" id="10263060at2759"/>
<dbReference type="InterPro" id="IPR040045">
    <property type="entry name" value="DYNC2LI1"/>
</dbReference>
<organism>
    <name type="scientific">Ixodes scapularis</name>
    <name type="common">Black-legged tick</name>
    <name type="synonym">Deer tick</name>
    <dbReference type="NCBI Taxonomy" id="6945"/>
    <lineage>
        <taxon>Eukaryota</taxon>
        <taxon>Metazoa</taxon>
        <taxon>Ecdysozoa</taxon>
        <taxon>Arthropoda</taxon>
        <taxon>Chelicerata</taxon>
        <taxon>Arachnida</taxon>
        <taxon>Acari</taxon>
        <taxon>Parasitiformes</taxon>
        <taxon>Ixodida</taxon>
        <taxon>Ixodoidea</taxon>
        <taxon>Ixodidae</taxon>
        <taxon>Ixodinae</taxon>
        <taxon>Ixodes</taxon>
    </lineage>
</organism>
<dbReference type="EMBL" id="ABJB010841772">
    <property type="status" value="NOT_ANNOTATED_CDS"/>
    <property type="molecule type" value="Genomic_DNA"/>
</dbReference>
<evidence type="ECO:0000256" key="9">
    <source>
        <dbReference type="ARBA" id="ARBA00023069"/>
    </source>
</evidence>
<name>B7PKN5_IXOSC</name>
<keyword evidence="8" id="KW-0243">Dynein</keyword>
<evidence type="ECO:0000313" key="13">
    <source>
        <dbReference type="EMBL" id="EEC07157.1"/>
    </source>
</evidence>
<keyword evidence="4" id="KW-0217">Developmental protein</keyword>
<proteinExistence type="inferred from homology"/>
<evidence type="ECO:0000256" key="1">
    <source>
        <dbReference type="ARBA" id="ARBA00004138"/>
    </source>
</evidence>
<evidence type="ECO:0000256" key="8">
    <source>
        <dbReference type="ARBA" id="ARBA00023017"/>
    </source>
</evidence>
<dbReference type="GO" id="GO:0005874">
    <property type="term" value="C:microtubule"/>
    <property type="evidence" value="ECO:0007669"/>
    <property type="project" value="UniProtKB-KW"/>
</dbReference>
<evidence type="ECO:0000256" key="4">
    <source>
        <dbReference type="ARBA" id="ARBA00022473"/>
    </source>
</evidence>
<dbReference type="VEuPathDB" id="VectorBase:ISCP_037553"/>
<evidence type="ECO:0000256" key="10">
    <source>
        <dbReference type="ARBA" id="ARBA00023175"/>
    </source>
</evidence>
<dbReference type="PaxDb" id="6945-B7PKN5"/>
<gene>
    <name evidence="13" type="ORF">IscW_ISCW018553</name>
</gene>
<dbReference type="VEuPathDB" id="VectorBase:ISCW018553"/>
<dbReference type="EnsemblMetazoa" id="ISCW018553-RA">
    <property type="protein sequence ID" value="ISCW018553-PA"/>
    <property type="gene ID" value="ISCW018553"/>
</dbReference>
<keyword evidence="12" id="KW-0966">Cell projection</keyword>
<keyword evidence="5" id="KW-0963">Cytoplasm</keyword>
<dbReference type="STRING" id="6945.B7PKN5"/>
<dbReference type="GO" id="GO:0005868">
    <property type="term" value="C:cytoplasmic dynein complex"/>
    <property type="evidence" value="ECO:0007669"/>
    <property type="project" value="InterPro"/>
</dbReference>
<comment type="similarity">
    <text evidence="3">Belongs to the dynein light intermediate chain family.</text>
</comment>
<keyword evidence="15" id="KW-1185">Reference proteome</keyword>
<dbReference type="AlphaFoldDB" id="B7PKN5"/>
<accession>B7PKN5</accession>
<dbReference type="PANTHER" id="PTHR13236">
    <property type="entry name" value="DYNEIN 2 LIGHT INTERMEDIATE CHAIN, ISOFORM 2"/>
    <property type="match status" value="1"/>
</dbReference>
<reference evidence="13 15" key="1">
    <citation type="submission" date="2008-03" db="EMBL/GenBank/DDBJ databases">
        <title>Annotation of Ixodes scapularis.</title>
        <authorList>
            <consortium name="Ixodes scapularis Genome Project Consortium"/>
            <person name="Caler E."/>
            <person name="Hannick L.I."/>
            <person name="Bidwell S."/>
            <person name="Joardar V."/>
            <person name="Thiagarajan M."/>
            <person name="Amedeo P."/>
            <person name="Galinsky K.J."/>
            <person name="Schobel S."/>
            <person name="Inman J."/>
            <person name="Hostetler J."/>
            <person name="Miller J."/>
            <person name="Hammond M."/>
            <person name="Megy K."/>
            <person name="Lawson D."/>
            <person name="Kodira C."/>
            <person name="Sutton G."/>
            <person name="Meyer J."/>
            <person name="Hill C.A."/>
            <person name="Birren B."/>
            <person name="Nene V."/>
            <person name="Collins F."/>
            <person name="Alarcon-Chaidez F."/>
            <person name="Wikel S."/>
            <person name="Strausberg R."/>
        </authorList>
    </citation>
    <scope>NUCLEOTIDE SEQUENCE [LARGE SCALE GENOMIC DNA]</scope>
    <source>
        <strain evidence="15">Wikel</strain>
        <strain evidence="13">Wikel colony</strain>
    </source>
</reference>